<comment type="caution">
    <text evidence="2">The sequence shown here is derived from an EMBL/GenBank/DDBJ whole genome shotgun (WGS) entry which is preliminary data.</text>
</comment>
<feature type="domain" description="AB hydrolase-1" evidence="1">
    <location>
        <begin position="13"/>
        <end position="202"/>
    </location>
</feature>
<proteinExistence type="predicted"/>
<dbReference type="SUPFAM" id="SSF53474">
    <property type="entry name" value="alpha/beta-Hydrolases"/>
    <property type="match status" value="1"/>
</dbReference>
<dbReference type="Gene3D" id="3.40.50.1820">
    <property type="entry name" value="alpha/beta hydrolase"/>
    <property type="match status" value="1"/>
</dbReference>
<name>A0A4Q7KE93_9PSEU</name>
<dbReference type="InterPro" id="IPR000073">
    <property type="entry name" value="AB_hydrolase_1"/>
</dbReference>
<gene>
    <name evidence="2" type="ORF">EV193_11334</name>
</gene>
<keyword evidence="3" id="KW-1185">Reference proteome</keyword>
<dbReference type="GO" id="GO:0016787">
    <property type="term" value="F:hydrolase activity"/>
    <property type="evidence" value="ECO:0007669"/>
    <property type="project" value="UniProtKB-KW"/>
</dbReference>
<sequence length="241" mass="25052">MLPATVTGTGPTVLLLHAGGENRGVWAPVAARMAEHGLRTVAPDLRGHGDSSGPATTLRVFADDVIEILRREPAPIVVVGASLGGFAALTALGEPSIARRVAGLALVDVVPDPDPDRVRAWLETQGLAGQQAELVDDILEAGPELLATTAALDLPILLVRGGRSPLGDADADRLRTANHRVTVTRVPDAGHLVARDAPAELAHIVSAYATTWLAAGDVVSRAFELQRGAGNRTQVKVANLD</sequence>
<reference evidence="2 3" key="1">
    <citation type="submission" date="2019-02" db="EMBL/GenBank/DDBJ databases">
        <title>Genomic Encyclopedia of Type Strains, Phase IV (KMG-IV): sequencing the most valuable type-strain genomes for metagenomic binning, comparative biology and taxonomic classification.</title>
        <authorList>
            <person name="Goeker M."/>
        </authorList>
    </citation>
    <scope>NUCLEOTIDE SEQUENCE [LARGE SCALE GENOMIC DNA]</scope>
    <source>
        <strain evidence="2 3">DSM 101727</strain>
    </source>
</reference>
<keyword evidence="2" id="KW-0378">Hydrolase</keyword>
<dbReference type="InterPro" id="IPR029058">
    <property type="entry name" value="AB_hydrolase_fold"/>
</dbReference>
<dbReference type="EMBL" id="SGWQ01000013">
    <property type="protein sequence ID" value="RZS32193.1"/>
    <property type="molecule type" value="Genomic_DNA"/>
</dbReference>
<protein>
    <submittedName>
        <fullName evidence="2">Alpha/beta hydrolase family protein</fullName>
    </submittedName>
</protein>
<evidence type="ECO:0000259" key="1">
    <source>
        <dbReference type="Pfam" id="PF12697"/>
    </source>
</evidence>
<dbReference type="InterPro" id="IPR050228">
    <property type="entry name" value="Carboxylesterase_BioH"/>
</dbReference>
<dbReference type="AlphaFoldDB" id="A0A4Q7KE93"/>
<dbReference type="RefSeq" id="WP_130348016.1">
    <property type="nucleotide sequence ID" value="NZ_SGWQ01000013.1"/>
</dbReference>
<dbReference type="PANTHER" id="PTHR43194">
    <property type="entry name" value="HYDROLASE ALPHA/BETA FOLD FAMILY"/>
    <property type="match status" value="1"/>
</dbReference>
<dbReference type="OrthoDB" id="333547at2"/>
<evidence type="ECO:0000313" key="2">
    <source>
        <dbReference type="EMBL" id="RZS32193.1"/>
    </source>
</evidence>
<evidence type="ECO:0000313" key="3">
    <source>
        <dbReference type="Proteomes" id="UP000294257"/>
    </source>
</evidence>
<dbReference type="Pfam" id="PF12697">
    <property type="entry name" value="Abhydrolase_6"/>
    <property type="match status" value="1"/>
</dbReference>
<organism evidence="2 3">
    <name type="scientific">Herbihabitans rhizosphaerae</name>
    <dbReference type="NCBI Taxonomy" id="1872711"/>
    <lineage>
        <taxon>Bacteria</taxon>
        <taxon>Bacillati</taxon>
        <taxon>Actinomycetota</taxon>
        <taxon>Actinomycetes</taxon>
        <taxon>Pseudonocardiales</taxon>
        <taxon>Pseudonocardiaceae</taxon>
        <taxon>Herbihabitans</taxon>
    </lineage>
</organism>
<dbReference type="PANTHER" id="PTHR43194:SF2">
    <property type="entry name" value="PEROXISOMAL MEMBRANE PROTEIN LPX1"/>
    <property type="match status" value="1"/>
</dbReference>
<dbReference type="Proteomes" id="UP000294257">
    <property type="component" value="Unassembled WGS sequence"/>
</dbReference>
<accession>A0A4Q7KE93</accession>